<reference evidence="1 2" key="1">
    <citation type="submission" date="2024-09" db="EMBL/GenBank/DDBJ databases">
        <authorList>
            <person name="Sun Q."/>
            <person name="Mori K."/>
        </authorList>
    </citation>
    <scope>NUCLEOTIDE SEQUENCE [LARGE SCALE GENOMIC DNA]</scope>
    <source>
        <strain evidence="1 2">JCM 13519</strain>
    </source>
</reference>
<name>A0ABV5UP77_9MICC</name>
<dbReference type="RefSeq" id="WP_345044481.1">
    <property type="nucleotide sequence ID" value="NZ_BAABED010000001.1"/>
</dbReference>
<evidence type="ECO:0000313" key="1">
    <source>
        <dbReference type="EMBL" id="MFB9714332.1"/>
    </source>
</evidence>
<keyword evidence="2" id="KW-1185">Reference proteome</keyword>
<protein>
    <recommendedName>
        <fullName evidence="3">DUF4304 domain-containing protein</fullName>
    </recommendedName>
</protein>
<evidence type="ECO:0008006" key="3">
    <source>
        <dbReference type="Google" id="ProtNLM"/>
    </source>
</evidence>
<organism evidence="1 2">
    <name type="scientific">Arthrobacter methylotrophus</name>
    <dbReference type="NCBI Taxonomy" id="121291"/>
    <lineage>
        <taxon>Bacteria</taxon>
        <taxon>Bacillati</taxon>
        <taxon>Actinomycetota</taxon>
        <taxon>Actinomycetes</taxon>
        <taxon>Micrococcales</taxon>
        <taxon>Micrococcaceae</taxon>
        <taxon>Arthrobacter</taxon>
    </lineage>
</organism>
<accession>A0ABV5UP77</accession>
<comment type="caution">
    <text evidence="1">The sequence shown here is derived from an EMBL/GenBank/DDBJ whole genome shotgun (WGS) entry which is preliminary data.</text>
</comment>
<gene>
    <name evidence="1" type="ORF">ACFFPI_09375</name>
</gene>
<sequence>MNTHLYRNIPAGQEDLIARLTERYAGQRIRFHTGFVGSVPVQASGRIGRLFFYFRFRGDTASLTLGSADHRSAASRAKHARRKALRKLRRGVAVDWFGGFMLQQDLRRDTALDRHPSRAVWYAVRNDVTGERYAGDLEPEEAAELFIDMMSTLQPAGPEPRWHKLAKLGRGPWTPPMPDHRVVIRKARQ</sequence>
<dbReference type="EMBL" id="JBHMBH010000019">
    <property type="protein sequence ID" value="MFB9714332.1"/>
    <property type="molecule type" value="Genomic_DNA"/>
</dbReference>
<proteinExistence type="predicted"/>
<dbReference type="Proteomes" id="UP001589536">
    <property type="component" value="Unassembled WGS sequence"/>
</dbReference>
<evidence type="ECO:0000313" key="2">
    <source>
        <dbReference type="Proteomes" id="UP001589536"/>
    </source>
</evidence>